<accession>A0ABU1X5W5</accession>
<reference evidence="2 3" key="1">
    <citation type="submission" date="2023-07" db="EMBL/GenBank/DDBJ databases">
        <title>Sorghum-associated microbial communities from plants grown in Nebraska, USA.</title>
        <authorList>
            <person name="Schachtman D."/>
        </authorList>
    </citation>
    <scope>NUCLEOTIDE SEQUENCE [LARGE SCALE GENOMIC DNA]</scope>
    <source>
        <strain evidence="2 3">4256</strain>
    </source>
</reference>
<dbReference type="RefSeq" id="WP_310227500.1">
    <property type="nucleotide sequence ID" value="NZ_JAVDWV010000024.1"/>
</dbReference>
<dbReference type="EMBL" id="JAVDWV010000024">
    <property type="protein sequence ID" value="MDR7156964.1"/>
    <property type="molecule type" value="Genomic_DNA"/>
</dbReference>
<feature type="transmembrane region" description="Helical" evidence="1">
    <location>
        <begin position="133"/>
        <end position="153"/>
    </location>
</feature>
<evidence type="ECO:0000313" key="3">
    <source>
        <dbReference type="Proteomes" id="UP001267638"/>
    </source>
</evidence>
<feature type="transmembrane region" description="Helical" evidence="1">
    <location>
        <begin position="20"/>
        <end position="40"/>
    </location>
</feature>
<feature type="transmembrane region" description="Helical" evidence="1">
    <location>
        <begin position="46"/>
        <end position="68"/>
    </location>
</feature>
<feature type="transmembrane region" description="Helical" evidence="1">
    <location>
        <begin position="160"/>
        <end position="178"/>
    </location>
</feature>
<keyword evidence="1" id="KW-1133">Transmembrane helix</keyword>
<organism evidence="2 3">
    <name type="scientific">Sphingobium xenophagum</name>
    <dbReference type="NCBI Taxonomy" id="121428"/>
    <lineage>
        <taxon>Bacteria</taxon>
        <taxon>Pseudomonadati</taxon>
        <taxon>Pseudomonadota</taxon>
        <taxon>Alphaproteobacteria</taxon>
        <taxon>Sphingomonadales</taxon>
        <taxon>Sphingomonadaceae</taxon>
        <taxon>Sphingobium</taxon>
    </lineage>
</organism>
<comment type="caution">
    <text evidence="2">The sequence shown here is derived from an EMBL/GenBank/DDBJ whole genome shotgun (WGS) entry which is preliminary data.</text>
</comment>
<evidence type="ECO:0000256" key="1">
    <source>
        <dbReference type="SAM" id="Phobius"/>
    </source>
</evidence>
<keyword evidence="1" id="KW-0472">Membrane</keyword>
<keyword evidence="1" id="KW-0812">Transmembrane</keyword>
<feature type="transmembrane region" description="Helical" evidence="1">
    <location>
        <begin position="96"/>
        <end position="121"/>
    </location>
</feature>
<proteinExistence type="predicted"/>
<keyword evidence="3" id="KW-1185">Reference proteome</keyword>
<sequence>MTVVAVLLLRHAWGLRARSVPLLVGAWALLVLGLIAAGAGHGAWGVSVACVSMMLCAFACLAVAGWTAPRDKARPPQRRAHILPDAGEPSYIGRRLLTFLITVPLALVASLALALAMRVWVSGSGGGEANANVVTLFLTPLLWSILVVLLMLARRRRTQWLMLGVPLLVGGLSILWGTM</sequence>
<dbReference type="Proteomes" id="UP001267638">
    <property type="component" value="Unassembled WGS sequence"/>
</dbReference>
<name>A0ABU1X5W5_SPHXE</name>
<evidence type="ECO:0000313" key="2">
    <source>
        <dbReference type="EMBL" id="MDR7156964.1"/>
    </source>
</evidence>
<protein>
    <submittedName>
        <fullName evidence="2">Uncharacterized protein</fullName>
    </submittedName>
</protein>
<gene>
    <name evidence="2" type="ORF">J2W40_003810</name>
</gene>